<dbReference type="SUPFAM" id="SSF46785">
    <property type="entry name" value="Winged helix' DNA-binding domain"/>
    <property type="match status" value="1"/>
</dbReference>
<evidence type="ECO:0000259" key="1">
    <source>
        <dbReference type="PROSITE" id="PS50995"/>
    </source>
</evidence>
<dbReference type="InterPro" id="IPR039422">
    <property type="entry name" value="MarR/SlyA-like"/>
</dbReference>
<evidence type="ECO:0000313" key="3">
    <source>
        <dbReference type="Proteomes" id="UP000193926"/>
    </source>
</evidence>
<dbReference type="SMART" id="SM00347">
    <property type="entry name" value="HTH_MARR"/>
    <property type="match status" value="1"/>
</dbReference>
<reference evidence="2 3" key="1">
    <citation type="submission" date="2014-03" db="EMBL/GenBank/DDBJ databases">
        <title>The draft genome sequence of Marivita geojedonensis KCTC 23882.</title>
        <authorList>
            <person name="Lai Q."/>
            <person name="Shao Z."/>
        </authorList>
    </citation>
    <scope>NUCLEOTIDE SEQUENCE [LARGE SCALE GENOMIC DNA]</scope>
    <source>
        <strain evidence="2 3">DPG-138</strain>
    </source>
</reference>
<dbReference type="PROSITE" id="PS50995">
    <property type="entry name" value="HTH_MARR_2"/>
    <property type="match status" value="1"/>
</dbReference>
<dbReference type="PANTHER" id="PTHR33164">
    <property type="entry name" value="TRANSCRIPTIONAL REGULATOR, MARR FAMILY"/>
    <property type="match status" value="1"/>
</dbReference>
<dbReference type="InterPro" id="IPR036390">
    <property type="entry name" value="WH_DNA-bd_sf"/>
</dbReference>
<name>A0A1X4NLY0_9RHOB</name>
<accession>A0A1X4NLY0</accession>
<dbReference type="GO" id="GO:0006950">
    <property type="term" value="P:response to stress"/>
    <property type="evidence" value="ECO:0007669"/>
    <property type="project" value="TreeGrafter"/>
</dbReference>
<dbReference type="InterPro" id="IPR036388">
    <property type="entry name" value="WH-like_DNA-bd_sf"/>
</dbReference>
<proteinExistence type="predicted"/>
<organism evidence="2 3">
    <name type="scientific">Marivita geojedonensis</name>
    <dbReference type="NCBI Taxonomy" id="1123756"/>
    <lineage>
        <taxon>Bacteria</taxon>
        <taxon>Pseudomonadati</taxon>
        <taxon>Pseudomonadota</taxon>
        <taxon>Alphaproteobacteria</taxon>
        <taxon>Rhodobacterales</taxon>
        <taxon>Roseobacteraceae</taxon>
        <taxon>Marivita</taxon>
    </lineage>
</organism>
<evidence type="ECO:0000313" key="2">
    <source>
        <dbReference type="EMBL" id="OSQ51379.1"/>
    </source>
</evidence>
<sequence length="153" mass="17016">MPDTKTGPDVTGLYFELFNEIGIISQLSRASFEARLPDGMVLPHFSVINHLIRVQDGRTPLQLARAFQVPKTSMTHTLAGLEKRGLVEMRANPDDARSKQVWLTEAGRTFRDEAIASLAPDVTEISDALEPDEVAEMIATLARLRKRMDAARD</sequence>
<keyword evidence="3" id="KW-1185">Reference proteome</keyword>
<comment type="caution">
    <text evidence="2">The sequence shown here is derived from an EMBL/GenBank/DDBJ whole genome shotgun (WGS) entry which is preliminary data.</text>
</comment>
<dbReference type="RefSeq" id="WP_085636183.1">
    <property type="nucleotide sequence ID" value="NZ_JFKC01000005.1"/>
</dbReference>
<dbReference type="OrthoDB" id="6400670at2"/>
<dbReference type="Proteomes" id="UP000193926">
    <property type="component" value="Unassembled WGS sequence"/>
</dbReference>
<feature type="domain" description="HTH marR-type" evidence="1">
    <location>
        <begin position="14"/>
        <end position="146"/>
    </location>
</feature>
<dbReference type="GO" id="GO:0003700">
    <property type="term" value="F:DNA-binding transcription factor activity"/>
    <property type="evidence" value="ECO:0007669"/>
    <property type="project" value="InterPro"/>
</dbReference>
<dbReference type="STRING" id="1123756.MGEO_07865"/>
<gene>
    <name evidence="2" type="ORF">MGEO_07865</name>
</gene>
<dbReference type="AlphaFoldDB" id="A0A1X4NLY0"/>
<dbReference type="Pfam" id="PF12802">
    <property type="entry name" value="MarR_2"/>
    <property type="match status" value="1"/>
</dbReference>
<dbReference type="PANTHER" id="PTHR33164:SF43">
    <property type="entry name" value="HTH-TYPE TRANSCRIPTIONAL REPRESSOR YETL"/>
    <property type="match status" value="1"/>
</dbReference>
<dbReference type="PRINTS" id="PR00598">
    <property type="entry name" value="HTHMARR"/>
</dbReference>
<protein>
    <submittedName>
        <fullName evidence="2">MarR family transcriptional regulator</fullName>
    </submittedName>
</protein>
<dbReference type="Gene3D" id="1.10.10.10">
    <property type="entry name" value="Winged helix-like DNA-binding domain superfamily/Winged helix DNA-binding domain"/>
    <property type="match status" value="1"/>
</dbReference>
<dbReference type="InterPro" id="IPR000835">
    <property type="entry name" value="HTH_MarR-typ"/>
</dbReference>
<dbReference type="EMBL" id="JFKC01000005">
    <property type="protein sequence ID" value="OSQ51379.1"/>
    <property type="molecule type" value="Genomic_DNA"/>
</dbReference>